<evidence type="ECO:0000313" key="1">
    <source>
        <dbReference type="EMBL" id="PXV74203.1"/>
    </source>
</evidence>
<organism evidence="1 2">
    <name type="scientific">Nitrosomonas eutropha</name>
    <dbReference type="NCBI Taxonomy" id="916"/>
    <lineage>
        <taxon>Bacteria</taxon>
        <taxon>Pseudomonadati</taxon>
        <taxon>Pseudomonadota</taxon>
        <taxon>Betaproteobacteria</taxon>
        <taxon>Nitrosomonadales</taxon>
        <taxon>Nitrosomonadaceae</taxon>
        <taxon>Nitrosomonas</taxon>
    </lineage>
</organism>
<keyword evidence="2" id="KW-1185">Reference proteome</keyword>
<accession>A0ABX5M3F6</accession>
<reference evidence="1 2" key="1">
    <citation type="submission" date="2018-04" db="EMBL/GenBank/DDBJ databases">
        <title>Active sludge and wastewater microbial communities from Klosterneuburg, Austria.</title>
        <authorList>
            <person name="Wagner M."/>
        </authorList>
    </citation>
    <scope>NUCLEOTIDE SEQUENCE [LARGE SCALE GENOMIC DNA]</scope>
    <source>
        <strain evidence="1 2">Nm 57</strain>
    </source>
</reference>
<name>A0ABX5M3F6_9PROT</name>
<gene>
    <name evidence="1" type="ORF">C8R14_1481</name>
</gene>
<proteinExistence type="predicted"/>
<dbReference type="Proteomes" id="UP000247780">
    <property type="component" value="Unassembled WGS sequence"/>
</dbReference>
<comment type="caution">
    <text evidence="1">The sequence shown here is derived from an EMBL/GenBank/DDBJ whole genome shotgun (WGS) entry which is preliminary data.</text>
</comment>
<evidence type="ECO:0000313" key="2">
    <source>
        <dbReference type="Proteomes" id="UP000247780"/>
    </source>
</evidence>
<sequence>MYALIEETRRLRRQLAELADNPEWALLVRYELLPQKPSPVWHRRFSQRMGRLLRVSGLSRSYYLRQRWRTDLKYTGDLSDARTLLIWAEGADPQQIREYCNGFQHLLTGREDLSPVLVTDVTDFAFYSRLGWLVEYLSEPVQSLGEYEKLGR</sequence>
<dbReference type="EMBL" id="QICQ01000048">
    <property type="protein sequence ID" value="PXV74203.1"/>
    <property type="molecule type" value="Genomic_DNA"/>
</dbReference>
<protein>
    <submittedName>
        <fullName evidence="1">Uncharacterized protein</fullName>
    </submittedName>
</protein>